<organism evidence="1 2">
    <name type="scientific">Persea americana</name>
    <name type="common">Avocado</name>
    <dbReference type="NCBI Taxonomy" id="3435"/>
    <lineage>
        <taxon>Eukaryota</taxon>
        <taxon>Viridiplantae</taxon>
        <taxon>Streptophyta</taxon>
        <taxon>Embryophyta</taxon>
        <taxon>Tracheophyta</taxon>
        <taxon>Spermatophyta</taxon>
        <taxon>Magnoliopsida</taxon>
        <taxon>Magnoliidae</taxon>
        <taxon>Laurales</taxon>
        <taxon>Lauraceae</taxon>
        <taxon>Persea</taxon>
    </lineage>
</organism>
<proteinExistence type="predicted"/>
<sequence length="524" mass="59538">MEQILRTCFKNAIAMFVTVLAMRGGLTLAVVVLVASLALGRWSKKEELNRKSFPQGFIFGTASSAYQNEGAAAEGGRGPSVWDTFTHDHPEKIKDRSNGDVAADSYHRYKEDVQIIKEMGMDAYRFSISWSRILPRGNLRGGVNQEGITYYNNLINELLSNGLQPFITLFHWDSPQALEDDYGGFLSPNIVDDFHDYANICFKEFGDRVKHWITLNEPLTYSMNGYATGEFAPGRCSTQEDGKCSAGNSATEPYIVSHHLLLAHAAAVKLYREKYQAFQNGKIGITFGLIWMIPLSSSKSDEDAAHRGLDFALGWYMEPLVRGKYPFSMRSLVGDRLPGFTKEQAHMVKGSFDFIGLNYYSASYATEPPPSNDTRKSYQADTNVILTALRNGIVIGPKAASPWLYIYPQGIQEFLVYFKEKYKSPIIYLTENGVNEYDNKTSTLEEALHDDVRMDFYREHLAWLLKAIREGVDVRGYFAWTLLDNFEWADGYTVRFGMYYVDFENGSKRYPKHSAHWFKKFLKG</sequence>
<name>A0ACC2LXF2_PERAE</name>
<dbReference type="Proteomes" id="UP001234297">
    <property type="component" value="Chromosome 3"/>
</dbReference>
<accession>A0ACC2LXF2</accession>
<keyword evidence="2" id="KW-1185">Reference proteome</keyword>
<reference evidence="1 2" key="1">
    <citation type="journal article" date="2022" name="Hortic Res">
        <title>A haplotype resolved chromosomal level avocado genome allows analysis of novel avocado genes.</title>
        <authorList>
            <person name="Nath O."/>
            <person name="Fletcher S.J."/>
            <person name="Hayward A."/>
            <person name="Shaw L.M."/>
            <person name="Masouleh A.K."/>
            <person name="Furtado A."/>
            <person name="Henry R.J."/>
            <person name="Mitter N."/>
        </authorList>
    </citation>
    <scope>NUCLEOTIDE SEQUENCE [LARGE SCALE GENOMIC DNA]</scope>
    <source>
        <strain evidence="2">cv. Hass</strain>
    </source>
</reference>
<evidence type="ECO:0000313" key="1">
    <source>
        <dbReference type="EMBL" id="KAJ8638092.1"/>
    </source>
</evidence>
<protein>
    <submittedName>
        <fullName evidence="1">Uncharacterized protein</fullName>
    </submittedName>
</protein>
<gene>
    <name evidence="1" type="ORF">MRB53_012359</name>
</gene>
<evidence type="ECO:0000313" key="2">
    <source>
        <dbReference type="Proteomes" id="UP001234297"/>
    </source>
</evidence>
<comment type="caution">
    <text evidence="1">The sequence shown here is derived from an EMBL/GenBank/DDBJ whole genome shotgun (WGS) entry which is preliminary data.</text>
</comment>
<dbReference type="EMBL" id="CM056811">
    <property type="protein sequence ID" value="KAJ8638092.1"/>
    <property type="molecule type" value="Genomic_DNA"/>
</dbReference>